<accession>A0AAW1U237</accession>
<name>A0AAW1U237_9CUCU</name>
<dbReference type="Proteomes" id="UP001431783">
    <property type="component" value="Unassembled WGS sequence"/>
</dbReference>
<protein>
    <submittedName>
        <fullName evidence="1">Uncharacterized protein</fullName>
    </submittedName>
</protein>
<evidence type="ECO:0000313" key="1">
    <source>
        <dbReference type="EMBL" id="KAK9877797.1"/>
    </source>
</evidence>
<sequence length="193" mass="22559">MVEGAILDTILHSQDLVDKFKTNLQAEYEEQMLIPSKKWVLSGQFVACLSEATKEYGDIEFLIFDFENFFCLENHFRKEHSNIWRSTSHSEFRKMDIKKINSVCSLVKPTLNLKDLPSNTVFPITNAYLKKRKFGTAILLELNDQFVYLPQRRTEVLKDKLNYLKEEIYGLKVTGLKEYANLPHSVLFEIVEL</sequence>
<dbReference type="AlphaFoldDB" id="A0AAW1U237"/>
<dbReference type="EMBL" id="JARQZJ010000043">
    <property type="protein sequence ID" value="KAK9877797.1"/>
    <property type="molecule type" value="Genomic_DNA"/>
</dbReference>
<organism evidence="1 2">
    <name type="scientific">Henosepilachna vigintioctopunctata</name>
    <dbReference type="NCBI Taxonomy" id="420089"/>
    <lineage>
        <taxon>Eukaryota</taxon>
        <taxon>Metazoa</taxon>
        <taxon>Ecdysozoa</taxon>
        <taxon>Arthropoda</taxon>
        <taxon>Hexapoda</taxon>
        <taxon>Insecta</taxon>
        <taxon>Pterygota</taxon>
        <taxon>Neoptera</taxon>
        <taxon>Endopterygota</taxon>
        <taxon>Coleoptera</taxon>
        <taxon>Polyphaga</taxon>
        <taxon>Cucujiformia</taxon>
        <taxon>Coccinelloidea</taxon>
        <taxon>Coccinellidae</taxon>
        <taxon>Epilachninae</taxon>
        <taxon>Epilachnini</taxon>
        <taxon>Henosepilachna</taxon>
    </lineage>
</organism>
<reference evidence="1 2" key="1">
    <citation type="submission" date="2023-03" db="EMBL/GenBank/DDBJ databases">
        <title>Genome insight into feeding habits of ladybird beetles.</title>
        <authorList>
            <person name="Li H.-S."/>
            <person name="Huang Y.-H."/>
            <person name="Pang H."/>
        </authorList>
    </citation>
    <scope>NUCLEOTIDE SEQUENCE [LARGE SCALE GENOMIC DNA]</scope>
    <source>
        <strain evidence="1">SYSU_2023b</strain>
        <tissue evidence="1">Whole body</tissue>
    </source>
</reference>
<gene>
    <name evidence="1" type="ORF">WA026_019477</name>
</gene>
<comment type="caution">
    <text evidence="1">The sequence shown here is derived from an EMBL/GenBank/DDBJ whole genome shotgun (WGS) entry which is preliminary data.</text>
</comment>
<proteinExistence type="predicted"/>
<dbReference type="CDD" id="cd21109">
    <property type="entry name" value="SPASM"/>
    <property type="match status" value="1"/>
</dbReference>
<keyword evidence="2" id="KW-1185">Reference proteome</keyword>
<evidence type="ECO:0000313" key="2">
    <source>
        <dbReference type="Proteomes" id="UP001431783"/>
    </source>
</evidence>